<evidence type="ECO:0000313" key="8">
    <source>
        <dbReference type="EMBL" id="ELA48424.1"/>
    </source>
</evidence>
<name>L2GXS7_VAVCU</name>
<feature type="transmembrane region" description="Helical" evidence="7">
    <location>
        <begin position="172"/>
        <end position="190"/>
    </location>
</feature>
<evidence type="ECO:0000256" key="2">
    <source>
        <dbReference type="ARBA" id="ARBA00006690"/>
    </source>
</evidence>
<accession>L2GXS7</accession>
<evidence type="ECO:0000256" key="5">
    <source>
        <dbReference type="ARBA" id="ARBA00022989"/>
    </source>
</evidence>
<dbReference type="InterPro" id="IPR037185">
    <property type="entry name" value="EmrE-like"/>
</dbReference>
<proteinExistence type="inferred from homology"/>
<dbReference type="InterPro" id="IPR013936">
    <property type="entry name" value="CRT-like"/>
</dbReference>
<gene>
    <name evidence="8" type="ORF">VCUG_00033</name>
</gene>
<dbReference type="EMBL" id="GL877404">
    <property type="protein sequence ID" value="ELA48424.1"/>
    <property type="molecule type" value="Genomic_DNA"/>
</dbReference>
<feature type="transmembrane region" description="Helical" evidence="7">
    <location>
        <begin position="59"/>
        <end position="75"/>
    </location>
</feature>
<feature type="transmembrane region" description="Helical" evidence="7">
    <location>
        <begin position="112"/>
        <end position="130"/>
    </location>
</feature>
<dbReference type="AlphaFoldDB" id="L2GXS7"/>
<comment type="subcellular location">
    <subcellularLocation>
        <location evidence="1">Membrane</location>
        <topology evidence="1">Multi-pass membrane protein</topology>
    </subcellularLocation>
</comment>
<evidence type="ECO:0000313" key="9">
    <source>
        <dbReference type="Proteomes" id="UP000011081"/>
    </source>
</evidence>
<dbReference type="HOGENOM" id="CLU_081933_0_0_1"/>
<sequence>MHKILLLSLICTYLVVCGVFKMKFVKQKVPKALILFAHSLLKYPVTFFLAKKRRHFDRRIIVVVVLYSISTYIFLLSAEHISVVTLAICTPTRIIFTFILSKFFYAKKYTFLQHLALVMIIVGFSIANLRNNTSEKGTNVKYLLFLLFGNFCNSVSCIFFDRTIKQKNMNYWEYMYTYTFLNLLISTMELMLEYSFSSYDFAPYLRNKEFYLNVLAQTAETFLIAYISFQLTPLQRGLNHIVCAVTITILTNVLFETSPSAHSVLACILTYVGLIMFELKSLKKIIKKQSREVS</sequence>
<dbReference type="RefSeq" id="XP_008073054.1">
    <property type="nucleotide sequence ID" value="XM_008074863.1"/>
</dbReference>
<keyword evidence="5 7" id="KW-1133">Transmembrane helix</keyword>
<dbReference type="Gene3D" id="1.10.3730.20">
    <property type="match status" value="1"/>
</dbReference>
<evidence type="ECO:0000256" key="4">
    <source>
        <dbReference type="ARBA" id="ARBA00022692"/>
    </source>
</evidence>
<reference evidence="9" key="1">
    <citation type="submission" date="2011-03" db="EMBL/GenBank/DDBJ databases">
        <title>The genome sequence of Vavraia culicis strain floridensis.</title>
        <authorList>
            <consortium name="The Broad Institute Genome Sequencing Platform"/>
            <person name="Cuomo C."/>
            <person name="Becnel J."/>
            <person name="Sanscrainte N."/>
            <person name="Young S.K."/>
            <person name="Zeng Q."/>
            <person name="Gargeya S."/>
            <person name="Fitzgerald M."/>
            <person name="Haas B."/>
            <person name="Abouelleil A."/>
            <person name="Alvarado L."/>
            <person name="Arachchi H.M."/>
            <person name="Berlin A."/>
            <person name="Chapman S.B."/>
            <person name="Gearin G."/>
            <person name="Goldberg J."/>
            <person name="Griggs A."/>
            <person name="Gujja S."/>
            <person name="Hansen M."/>
            <person name="Heiman D."/>
            <person name="Howarth C."/>
            <person name="Larimer J."/>
            <person name="Lui A."/>
            <person name="MacDonald P.J.P."/>
            <person name="McCowen C."/>
            <person name="Montmayeur A."/>
            <person name="Murphy C."/>
            <person name="Neiman D."/>
            <person name="Pearson M."/>
            <person name="Priest M."/>
            <person name="Roberts A."/>
            <person name="Saif S."/>
            <person name="Shea T."/>
            <person name="Sisk P."/>
            <person name="Stolte C."/>
            <person name="Sykes S."/>
            <person name="Wortman J."/>
            <person name="Nusbaum C."/>
            <person name="Birren B."/>
        </authorList>
    </citation>
    <scope>NUCLEOTIDE SEQUENCE [LARGE SCALE GENOMIC DNA]</scope>
    <source>
        <strain evidence="9">floridensis</strain>
    </source>
</reference>
<evidence type="ECO:0000256" key="1">
    <source>
        <dbReference type="ARBA" id="ARBA00004141"/>
    </source>
</evidence>
<keyword evidence="9" id="KW-1185">Reference proteome</keyword>
<evidence type="ECO:0000256" key="6">
    <source>
        <dbReference type="ARBA" id="ARBA00023136"/>
    </source>
</evidence>
<protein>
    <recommendedName>
        <fullName evidence="10">Sugar phosphate transporter domain-containing protein</fullName>
    </recommendedName>
</protein>
<dbReference type="Pfam" id="PF08627">
    <property type="entry name" value="CRT-like"/>
    <property type="match status" value="1"/>
</dbReference>
<dbReference type="STRING" id="948595.L2GXS7"/>
<keyword evidence="4 7" id="KW-0812">Transmembrane</keyword>
<keyword evidence="3" id="KW-0813">Transport</keyword>
<feature type="transmembrane region" description="Helical" evidence="7">
    <location>
        <begin position="261"/>
        <end position="279"/>
    </location>
</feature>
<feature type="transmembrane region" description="Helical" evidence="7">
    <location>
        <begin position="142"/>
        <end position="160"/>
    </location>
</feature>
<dbReference type="VEuPathDB" id="MicrosporidiaDB:VCUG_00033"/>
<dbReference type="SUPFAM" id="SSF103481">
    <property type="entry name" value="Multidrug resistance efflux transporter EmrE"/>
    <property type="match status" value="1"/>
</dbReference>
<evidence type="ECO:0000256" key="7">
    <source>
        <dbReference type="SAM" id="Phobius"/>
    </source>
</evidence>
<dbReference type="GeneID" id="19877925"/>
<keyword evidence="6 7" id="KW-0472">Membrane</keyword>
<evidence type="ECO:0008006" key="10">
    <source>
        <dbReference type="Google" id="ProtNLM"/>
    </source>
</evidence>
<dbReference type="OMA" id="TWMQVSQ"/>
<dbReference type="GO" id="GO:0016020">
    <property type="term" value="C:membrane"/>
    <property type="evidence" value="ECO:0007669"/>
    <property type="project" value="UniProtKB-SubCell"/>
</dbReference>
<dbReference type="InParanoid" id="L2GXS7"/>
<comment type="similarity">
    <text evidence="2">Belongs to the CRT-like transporter family.</text>
</comment>
<evidence type="ECO:0000256" key="3">
    <source>
        <dbReference type="ARBA" id="ARBA00022448"/>
    </source>
</evidence>
<feature type="transmembrane region" description="Helical" evidence="7">
    <location>
        <begin position="33"/>
        <end position="50"/>
    </location>
</feature>
<organism evidence="8 9">
    <name type="scientific">Vavraia culicis (isolate floridensis)</name>
    <name type="common">Microsporidian parasite</name>
    <dbReference type="NCBI Taxonomy" id="948595"/>
    <lineage>
        <taxon>Eukaryota</taxon>
        <taxon>Fungi</taxon>
        <taxon>Fungi incertae sedis</taxon>
        <taxon>Microsporidia</taxon>
        <taxon>Pleistophoridae</taxon>
        <taxon>Vavraia</taxon>
    </lineage>
</organism>
<dbReference type="Proteomes" id="UP000011081">
    <property type="component" value="Unassembled WGS sequence"/>
</dbReference>
<feature type="transmembrane region" description="Helical" evidence="7">
    <location>
        <begin position="210"/>
        <end position="229"/>
    </location>
</feature>
<dbReference type="OrthoDB" id="10372356at2759"/>